<evidence type="ECO:0000256" key="6">
    <source>
        <dbReference type="SAM" id="MobiDB-lite"/>
    </source>
</evidence>
<dbReference type="SMART" id="SM01405">
    <property type="entry name" value="Ribosomal_S6e"/>
    <property type="match status" value="1"/>
</dbReference>
<accession>A0AAW0J6M4</accession>
<dbReference type="PANTHER" id="PTHR11502">
    <property type="entry name" value="40S RIBOSOMAL PROTEIN S6"/>
    <property type="match status" value="1"/>
</dbReference>
<evidence type="ECO:0000256" key="2">
    <source>
        <dbReference type="ARBA" id="ARBA00022980"/>
    </source>
</evidence>
<dbReference type="InterPro" id="IPR001377">
    <property type="entry name" value="Ribosomal_eS6"/>
</dbReference>
<dbReference type="Pfam" id="PF01092">
    <property type="entry name" value="Ribosomal_S6e"/>
    <property type="match status" value="1"/>
</dbReference>
<keyword evidence="3" id="KW-0687">Ribonucleoprotein</keyword>
<comment type="caution">
    <text evidence="7">The sequence shown here is derived from an EMBL/GenBank/DDBJ whole genome shotgun (WGS) entry which is preliminary data.</text>
</comment>
<organism evidence="7 8">
    <name type="scientific">Myodes glareolus</name>
    <name type="common">Bank vole</name>
    <name type="synonym">Clethrionomys glareolus</name>
    <dbReference type="NCBI Taxonomy" id="447135"/>
    <lineage>
        <taxon>Eukaryota</taxon>
        <taxon>Metazoa</taxon>
        <taxon>Chordata</taxon>
        <taxon>Craniata</taxon>
        <taxon>Vertebrata</taxon>
        <taxon>Euteleostomi</taxon>
        <taxon>Mammalia</taxon>
        <taxon>Eutheria</taxon>
        <taxon>Euarchontoglires</taxon>
        <taxon>Glires</taxon>
        <taxon>Rodentia</taxon>
        <taxon>Myomorpha</taxon>
        <taxon>Muroidea</taxon>
        <taxon>Cricetidae</taxon>
        <taxon>Arvicolinae</taxon>
        <taxon>Myodes</taxon>
    </lineage>
</organism>
<feature type="region of interest" description="Disordered" evidence="6">
    <location>
        <begin position="68"/>
        <end position="130"/>
    </location>
</feature>
<dbReference type="GO" id="GO:0003735">
    <property type="term" value="F:structural constituent of ribosome"/>
    <property type="evidence" value="ECO:0007669"/>
    <property type="project" value="InterPro"/>
</dbReference>
<evidence type="ECO:0000313" key="8">
    <source>
        <dbReference type="Proteomes" id="UP001488838"/>
    </source>
</evidence>
<protein>
    <recommendedName>
        <fullName evidence="4">Small ribosomal subunit protein eS6</fullName>
    </recommendedName>
    <alternativeName>
        <fullName evidence="5">40S ribosomal protein S6</fullName>
    </alternativeName>
</protein>
<evidence type="ECO:0000256" key="3">
    <source>
        <dbReference type="ARBA" id="ARBA00023274"/>
    </source>
</evidence>
<dbReference type="Proteomes" id="UP001488838">
    <property type="component" value="Unassembled WGS sequence"/>
</dbReference>
<evidence type="ECO:0000256" key="5">
    <source>
        <dbReference type="ARBA" id="ARBA00035403"/>
    </source>
</evidence>
<dbReference type="AlphaFoldDB" id="A0AAW0J6M4"/>
<proteinExistence type="inferred from homology"/>
<keyword evidence="8" id="KW-1185">Reference proteome</keyword>
<gene>
    <name evidence="7" type="ORF">U0070_001626</name>
</gene>
<comment type="similarity">
    <text evidence="1">Belongs to the eukaryotic ribosomal protein eS6 family.</text>
</comment>
<evidence type="ECO:0000313" key="7">
    <source>
        <dbReference type="EMBL" id="KAK7822459.1"/>
    </source>
</evidence>
<dbReference type="GO" id="GO:1990904">
    <property type="term" value="C:ribonucleoprotein complex"/>
    <property type="evidence" value="ECO:0007669"/>
    <property type="project" value="UniProtKB-KW"/>
</dbReference>
<dbReference type="Gene3D" id="1.20.5.2650">
    <property type="match status" value="1"/>
</dbReference>
<evidence type="ECO:0000256" key="4">
    <source>
        <dbReference type="ARBA" id="ARBA00035278"/>
    </source>
</evidence>
<feature type="compositionally biased region" description="Basic and acidic residues" evidence="6">
    <location>
        <begin position="97"/>
        <end position="110"/>
    </location>
</feature>
<feature type="compositionally biased region" description="Basic and acidic residues" evidence="6">
    <location>
        <begin position="75"/>
        <end position="89"/>
    </location>
</feature>
<sequence>MKLNISFPAAGCQKLIKVNDEHKLRMSYEKHLATEVAADALGEERKGYMVQISGGNVSKKRMFTVHCQKASKQRRSNEGAKKNKEEAAENVKLLAKRMKEDKEKRHEQIAKRCRLSPLRASPSESEPSQK</sequence>
<keyword evidence="2" id="KW-0689">Ribosomal protein</keyword>
<name>A0AAW0J6M4_MYOGA</name>
<dbReference type="GO" id="GO:0006412">
    <property type="term" value="P:translation"/>
    <property type="evidence" value="ECO:0007669"/>
    <property type="project" value="InterPro"/>
</dbReference>
<reference evidence="7 8" key="1">
    <citation type="journal article" date="2023" name="bioRxiv">
        <title>Conserved and derived expression patterns and positive selection on dental genes reveal complex evolutionary context of ever-growing rodent molars.</title>
        <authorList>
            <person name="Calamari Z.T."/>
            <person name="Song A."/>
            <person name="Cohen E."/>
            <person name="Akter M."/>
            <person name="Roy R.D."/>
            <person name="Hallikas O."/>
            <person name="Christensen M.M."/>
            <person name="Li P."/>
            <person name="Marangoni P."/>
            <person name="Jernvall J."/>
            <person name="Klein O.D."/>
        </authorList>
    </citation>
    <scope>NUCLEOTIDE SEQUENCE [LARGE SCALE GENOMIC DNA]</scope>
    <source>
        <strain evidence="7">V071</strain>
    </source>
</reference>
<dbReference type="GO" id="GO:0005840">
    <property type="term" value="C:ribosome"/>
    <property type="evidence" value="ECO:0007669"/>
    <property type="project" value="UniProtKB-KW"/>
</dbReference>
<dbReference type="EMBL" id="JBBHLL010000058">
    <property type="protein sequence ID" value="KAK7822459.1"/>
    <property type="molecule type" value="Genomic_DNA"/>
</dbReference>
<evidence type="ECO:0000256" key="1">
    <source>
        <dbReference type="ARBA" id="ARBA00009312"/>
    </source>
</evidence>